<dbReference type="GO" id="GO:0019748">
    <property type="term" value="P:secondary metabolic process"/>
    <property type="evidence" value="ECO:0007669"/>
    <property type="project" value="InterPro"/>
</dbReference>
<evidence type="ECO:0000256" key="1">
    <source>
        <dbReference type="SAM" id="MobiDB-lite"/>
    </source>
</evidence>
<protein>
    <submittedName>
        <fullName evidence="2">Hydroxyurea phosphotransferase</fullName>
    </submittedName>
</protein>
<dbReference type="InterPro" id="IPR011009">
    <property type="entry name" value="Kinase-like_dom_sf"/>
</dbReference>
<name>A0A380MN24_STRGR</name>
<dbReference type="InterPro" id="IPR006748">
    <property type="entry name" value="NH2Glyco/OHUrea_AB-resist_kin"/>
</dbReference>
<feature type="compositionally biased region" description="Low complexity" evidence="1">
    <location>
        <begin position="24"/>
        <end position="38"/>
    </location>
</feature>
<gene>
    <name evidence="2" type="ORF">NCTC7807_00369</name>
</gene>
<dbReference type="SUPFAM" id="SSF56112">
    <property type="entry name" value="Protein kinase-like (PK-like)"/>
    <property type="match status" value="1"/>
</dbReference>
<dbReference type="AlphaFoldDB" id="A0A380MN24"/>
<dbReference type="Pfam" id="PF04655">
    <property type="entry name" value="APH_6_hur"/>
    <property type="match status" value="1"/>
</dbReference>
<dbReference type="EMBL" id="UHID01000001">
    <property type="protein sequence ID" value="SUO93446.1"/>
    <property type="molecule type" value="Genomic_DNA"/>
</dbReference>
<feature type="compositionally biased region" description="Basic and acidic residues" evidence="1">
    <location>
        <begin position="10"/>
        <end position="23"/>
    </location>
</feature>
<keyword evidence="2" id="KW-0808">Transferase</keyword>
<evidence type="ECO:0000313" key="2">
    <source>
        <dbReference type="EMBL" id="SUO93446.1"/>
    </source>
</evidence>
<evidence type="ECO:0000313" key="3">
    <source>
        <dbReference type="Proteomes" id="UP000254150"/>
    </source>
</evidence>
<organism evidence="2 3">
    <name type="scientific">Streptomyces griseus</name>
    <dbReference type="NCBI Taxonomy" id="1911"/>
    <lineage>
        <taxon>Bacteria</taxon>
        <taxon>Bacillati</taxon>
        <taxon>Actinomycetota</taxon>
        <taxon>Actinomycetes</taxon>
        <taxon>Kitasatosporales</taxon>
        <taxon>Streptomycetaceae</taxon>
        <taxon>Streptomyces</taxon>
    </lineage>
</organism>
<sequence>MTQPGAFPHPDGHHPHHAGDLHEPGAGVPSPAGAPWPGLAVPPGLAASQARFNGARGRDFVAALPGRAARFREVWGLRPDGPAMHGTASLVLPVRLPAHGDAPAVLKLQLLDEESAGEGAALRAWNGDAAARLLAEDPATGTLLIERLDAGRPLAALADTDQAVTVLGALLARLSAHAAPPGTRRLADIAARLVADAPRTAAALGDPFERALLTDVAAAVREVLPDAGDRLLHWDLHYGNVLAPYPGTEAAARGAWLAIDPKPLAGDPGFDLAPALHNRFDPGAVRRRFDALTALAGLDRARAARWTLARVLQETRWNVLDGAHRLQPDQAHIARVLLGRA</sequence>
<dbReference type="RefSeq" id="WP_115067751.1">
    <property type="nucleotide sequence ID" value="NZ_UHID01000001.1"/>
</dbReference>
<proteinExistence type="predicted"/>
<dbReference type="GO" id="GO:0016773">
    <property type="term" value="F:phosphotransferase activity, alcohol group as acceptor"/>
    <property type="evidence" value="ECO:0007669"/>
    <property type="project" value="InterPro"/>
</dbReference>
<reference evidence="2 3" key="1">
    <citation type="submission" date="2018-06" db="EMBL/GenBank/DDBJ databases">
        <authorList>
            <consortium name="Pathogen Informatics"/>
            <person name="Doyle S."/>
        </authorList>
    </citation>
    <scope>NUCLEOTIDE SEQUENCE [LARGE SCALE GENOMIC DNA]</scope>
    <source>
        <strain evidence="2 3">NCTC7807</strain>
    </source>
</reference>
<feature type="region of interest" description="Disordered" evidence="1">
    <location>
        <begin position="1"/>
        <end position="40"/>
    </location>
</feature>
<dbReference type="Proteomes" id="UP000254150">
    <property type="component" value="Unassembled WGS sequence"/>
</dbReference>
<accession>A0A380MN24</accession>